<dbReference type="InterPro" id="IPR034660">
    <property type="entry name" value="DinB/YfiT-like"/>
</dbReference>
<dbReference type="PANTHER" id="PTHR40758:SF1">
    <property type="entry name" value="CONSERVED PROTEIN"/>
    <property type="match status" value="1"/>
</dbReference>
<accession>A0A4V2JTG4</accession>
<keyword evidence="3" id="KW-0413">Isomerase</keyword>
<protein>
    <submittedName>
        <fullName evidence="3">Maleylpyruvate isomerase family mycothiol-dependent enzyme</fullName>
    </submittedName>
</protein>
<dbReference type="InterPro" id="IPR024344">
    <property type="entry name" value="MDMPI_metal-binding"/>
</dbReference>
<dbReference type="AlphaFoldDB" id="A0A4V2JTG4"/>
<feature type="domain" description="Mycothiol-dependent maleylpyruvate isomerase metal-binding" evidence="2">
    <location>
        <begin position="7"/>
        <end position="132"/>
    </location>
</feature>
<dbReference type="Gene3D" id="1.20.120.450">
    <property type="entry name" value="dinb family like domain"/>
    <property type="match status" value="1"/>
</dbReference>
<sequence>MDHLTIIDAETERFIEAVAAASGEGPVPTCPDWTVDDLLWHLTEVHAFWARILSSGARTDADSEAVEADKPERPVERGQTVELLRAETAALVAELRSRPDADPAWSWFPPDQTVGFTRRMQVHEATMHRIDAELAAGLVSRPIEHEVASDGVSHAVEVMLGWWGTNPGFELRPVMGVVALVASDGGRWLLQPGRWIGTGQSGKTYDEPGVVLVADGEPAASVTATADTLDRWLWGRGPEPEASGDQESLDALRAAVAPGMQ</sequence>
<dbReference type="Pfam" id="PF11716">
    <property type="entry name" value="MDMPI_N"/>
    <property type="match status" value="1"/>
</dbReference>
<evidence type="ECO:0000259" key="1">
    <source>
        <dbReference type="Pfam" id="PF07398"/>
    </source>
</evidence>
<keyword evidence="3" id="KW-0670">Pyruvate</keyword>
<comment type="caution">
    <text evidence="3">The sequence shown here is derived from an EMBL/GenBank/DDBJ whole genome shotgun (WGS) entry which is preliminary data.</text>
</comment>
<dbReference type="InterPro" id="IPR010872">
    <property type="entry name" value="MDMPI_C-term_domain"/>
</dbReference>
<name>A0A4V2JTG4_PROTD</name>
<dbReference type="EMBL" id="SDMR01000001">
    <property type="protein sequence ID" value="TBT96191.1"/>
    <property type="molecule type" value="Genomic_DNA"/>
</dbReference>
<dbReference type="RefSeq" id="WP_131170604.1">
    <property type="nucleotide sequence ID" value="NZ_FXTL01000001.1"/>
</dbReference>
<dbReference type="NCBIfam" id="TIGR03083">
    <property type="entry name" value="maleylpyruvate isomerase family mycothiol-dependent enzyme"/>
    <property type="match status" value="1"/>
</dbReference>
<proteinExistence type="predicted"/>
<gene>
    <name evidence="3" type="ORF">ET996_00515</name>
</gene>
<dbReference type="GO" id="GO:0005886">
    <property type="term" value="C:plasma membrane"/>
    <property type="evidence" value="ECO:0007669"/>
    <property type="project" value="TreeGrafter"/>
</dbReference>
<evidence type="ECO:0000313" key="4">
    <source>
        <dbReference type="Proteomes" id="UP000291933"/>
    </source>
</evidence>
<keyword evidence="4" id="KW-1185">Reference proteome</keyword>
<dbReference type="OrthoDB" id="3671213at2"/>
<dbReference type="Pfam" id="PF07398">
    <property type="entry name" value="MDMPI_C"/>
    <property type="match status" value="1"/>
</dbReference>
<dbReference type="InterPro" id="IPR017517">
    <property type="entry name" value="Maleyloyr_isom"/>
</dbReference>
<feature type="domain" description="MDMPI C-terminal" evidence="1">
    <location>
        <begin position="146"/>
        <end position="250"/>
    </location>
</feature>
<dbReference type="Proteomes" id="UP000291933">
    <property type="component" value="Unassembled WGS sequence"/>
</dbReference>
<evidence type="ECO:0000313" key="3">
    <source>
        <dbReference type="EMBL" id="TBT96191.1"/>
    </source>
</evidence>
<dbReference type="PANTHER" id="PTHR40758">
    <property type="entry name" value="CONSERVED PROTEIN"/>
    <property type="match status" value="1"/>
</dbReference>
<organism evidence="3 4">
    <name type="scientific">Propioniciclava tarda</name>
    <dbReference type="NCBI Taxonomy" id="433330"/>
    <lineage>
        <taxon>Bacteria</taxon>
        <taxon>Bacillati</taxon>
        <taxon>Actinomycetota</taxon>
        <taxon>Actinomycetes</taxon>
        <taxon>Propionibacteriales</taxon>
        <taxon>Propionibacteriaceae</taxon>
        <taxon>Propioniciclava</taxon>
    </lineage>
</organism>
<evidence type="ECO:0000259" key="2">
    <source>
        <dbReference type="Pfam" id="PF11716"/>
    </source>
</evidence>
<dbReference type="SUPFAM" id="SSF109854">
    <property type="entry name" value="DinB/YfiT-like putative metalloenzymes"/>
    <property type="match status" value="1"/>
</dbReference>
<dbReference type="GO" id="GO:0046872">
    <property type="term" value="F:metal ion binding"/>
    <property type="evidence" value="ECO:0007669"/>
    <property type="project" value="InterPro"/>
</dbReference>
<reference evidence="3 4" key="1">
    <citation type="submission" date="2019-01" db="EMBL/GenBank/DDBJ databases">
        <title>Lactibacter flavus gen. nov., sp. nov., a novel bacterium of the family Propionibacteriaceae isolated from raw milk and dairy products.</title>
        <authorList>
            <person name="Huptas C."/>
            <person name="Wenning M."/>
            <person name="Breitenwieser F."/>
            <person name="Doll E."/>
            <person name="Von Neubeck M."/>
            <person name="Busse H.-J."/>
            <person name="Scherer S."/>
        </authorList>
    </citation>
    <scope>NUCLEOTIDE SEQUENCE [LARGE SCALE GENOMIC DNA]</scope>
    <source>
        <strain evidence="4">DSM 22130 / JCM 15804 / WR061</strain>
    </source>
</reference>
<dbReference type="GO" id="GO:0016853">
    <property type="term" value="F:isomerase activity"/>
    <property type="evidence" value="ECO:0007669"/>
    <property type="project" value="UniProtKB-KW"/>
</dbReference>